<dbReference type="Proteomes" id="UP001059041">
    <property type="component" value="Linkage Group LG5"/>
</dbReference>
<evidence type="ECO:0000256" key="7">
    <source>
        <dbReference type="ARBA" id="ARBA00046929"/>
    </source>
</evidence>
<evidence type="ECO:0000256" key="5">
    <source>
        <dbReference type="ARBA" id="ARBA00035814"/>
    </source>
</evidence>
<dbReference type="PIRSF" id="PIRSF000303">
    <property type="entry name" value="Glutathion_perox"/>
    <property type="match status" value="1"/>
</dbReference>
<evidence type="ECO:0000256" key="6">
    <source>
        <dbReference type="ARBA" id="ARBA00036240"/>
    </source>
</evidence>
<name>A0A9W8C6X7_TRIRA</name>
<dbReference type="GO" id="GO:0005634">
    <property type="term" value="C:nucleus"/>
    <property type="evidence" value="ECO:0007669"/>
    <property type="project" value="TreeGrafter"/>
</dbReference>
<keyword evidence="11" id="KW-1185">Reference proteome</keyword>
<dbReference type="Gene3D" id="3.40.30.10">
    <property type="entry name" value="Glutaredoxin"/>
    <property type="match status" value="1"/>
</dbReference>
<dbReference type="InterPro" id="IPR000889">
    <property type="entry name" value="Glutathione_peroxidase"/>
</dbReference>
<gene>
    <name evidence="10" type="ORF">IRJ41_001793</name>
</gene>
<dbReference type="AlphaFoldDB" id="A0A9W8C6X7"/>
<keyword evidence="3" id="KW-0712">Selenocysteine</keyword>
<dbReference type="PROSITE" id="PS00763">
    <property type="entry name" value="GLUTATHIONE_PEROXID_2"/>
    <property type="match status" value="1"/>
</dbReference>
<dbReference type="GO" id="GO:0005739">
    <property type="term" value="C:mitochondrion"/>
    <property type="evidence" value="ECO:0007669"/>
    <property type="project" value="TreeGrafter"/>
</dbReference>
<comment type="caution">
    <text evidence="10">The sequence shown here is derived from an EMBL/GenBank/DDBJ whole genome shotgun (WGS) entry which is preliminary data.</text>
</comment>
<evidence type="ECO:0000256" key="2">
    <source>
        <dbReference type="ARBA" id="ARBA00022559"/>
    </source>
</evidence>
<comment type="subunit">
    <text evidence="7">Monomer. Has a tendency to form higher mass oligomers. Interacts with FUNDC1; this interaction promotes GPX4 recruitment into mitochondria through TOM/TIM complex where it is degraded by mitophagy.</text>
</comment>
<dbReference type="GO" id="GO:0047066">
    <property type="term" value="F:phospholipid-hydroperoxide glutathione peroxidase activity"/>
    <property type="evidence" value="ECO:0007669"/>
    <property type="project" value="UniProtKB-EC"/>
</dbReference>
<dbReference type="EMBL" id="JAFHDT010000005">
    <property type="protein sequence ID" value="KAI7809185.1"/>
    <property type="molecule type" value="Genomic_DNA"/>
</dbReference>
<dbReference type="GO" id="GO:0004602">
    <property type="term" value="F:glutathione peroxidase activity"/>
    <property type="evidence" value="ECO:0007669"/>
    <property type="project" value="TreeGrafter"/>
</dbReference>
<evidence type="ECO:0000256" key="9">
    <source>
        <dbReference type="RuleBase" id="RU000499"/>
    </source>
</evidence>
<dbReference type="PANTHER" id="PTHR11592:SF134">
    <property type="entry name" value="PHOSPHOLIPID HYDROPEROXIDE GLUTATHIONE PEROXIDASE"/>
    <property type="match status" value="1"/>
</dbReference>
<comment type="similarity">
    <text evidence="1 9">Belongs to the glutathione peroxidase family.</text>
</comment>
<dbReference type="SUPFAM" id="SSF52833">
    <property type="entry name" value="Thioredoxin-like"/>
    <property type="match status" value="1"/>
</dbReference>
<dbReference type="Pfam" id="PF00255">
    <property type="entry name" value="GSHPx"/>
    <property type="match status" value="1"/>
</dbReference>
<comment type="catalytic activity">
    <reaction evidence="6">
        <text>(13S)-hydroperoxy-(9Z,11E)-octadecadienoate + 2 glutathione = (13S)-hydroxy-(9Z,11E)-octadecadienoate + glutathione disulfide + H2O</text>
        <dbReference type="Rhea" id="RHEA:48888"/>
        <dbReference type="ChEBI" id="CHEBI:15377"/>
        <dbReference type="ChEBI" id="CHEBI:57466"/>
        <dbReference type="ChEBI" id="CHEBI:57925"/>
        <dbReference type="ChEBI" id="CHEBI:58297"/>
        <dbReference type="ChEBI" id="CHEBI:90850"/>
    </reaction>
    <physiologicalReaction direction="left-to-right" evidence="6">
        <dbReference type="Rhea" id="RHEA:48889"/>
    </physiologicalReaction>
</comment>
<sequence>MWLLRRVQLIGVLGSKSFVRAMCAQANDWQSAKSIYEFSAKDIDGNEVSLEKYRCKTPVNYTQFAEMHVTYAEKGLRILGFPCNQFGKQEPGTESEIKEFAKGYKAEFDLFSKIEVNGDGAHPLWKWMKEQPKGKGMLGNNIKWNFTKFLVDREGQVVKRYGPMDDPSASQTLQNAHNIFVVEKDLPKYL</sequence>
<evidence type="ECO:0000256" key="1">
    <source>
        <dbReference type="ARBA" id="ARBA00006926"/>
    </source>
</evidence>
<dbReference type="PROSITE" id="PS51355">
    <property type="entry name" value="GLUTATHIONE_PEROXID_3"/>
    <property type="match status" value="1"/>
</dbReference>
<keyword evidence="2 9" id="KW-0575">Peroxidase</keyword>
<dbReference type="InterPro" id="IPR036249">
    <property type="entry name" value="Thioredoxin-like_sf"/>
</dbReference>
<dbReference type="PANTHER" id="PTHR11592">
    <property type="entry name" value="GLUTATHIONE PEROXIDASE"/>
    <property type="match status" value="1"/>
</dbReference>
<feature type="active site" evidence="8">
    <location>
        <position position="55"/>
    </location>
</feature>
<evidence type="ECO:0000256" key="8">
    <source>
        <dbReference type="PIRSR" id="PIRSR000303-1"/>
    </source>
</evidence>
<accession>A0A9W8C6X7</accession>
<keyword evidence="4 9" id="KW-0560">Oxidoreductase</keyword>
<dbReference type="InterPro" id="IPR029760">
    <property type="entry name" value="GPX_CS"/>
</dbReference>
<evidence type="ECO:0000256" key="3">
    <source>
        <dbReference type="ARBA" id="ARBA00022933"/>
    </source>
</evidence>
<evidence type="ECO:0000313" key="10">
    <source>
        <dbReference type="EMBL" id="KAI7809185.1"/>
    </source>
</evidence>
<evidence type="ECO:0000313" key="11">
    <source>
        <dbReference type="Proteomes" id="UP001059041"/>
    </source>
</evidence>
<dbReference type="CDD" id="cd00340">
    <property type="entry name" value="GSH_Peroxidase"/>
    <property type="match status" value="1"/>
</dbReference>
<organism evidence="10 11">
    <name type="scientific">Triplophysa rosa</name>
    <name type="common">Cave loach</name>
    <dbReference type="NCBI Taxonomy" id="992332"/>
    <lineage>
        <taxon>Eukaryota</taxon>
        <taxon>Metazoa</taxon>
        <taxon>Chordata</taxon>
        <taxon>Craniata</taxon>
        <taxon>Vertebrata</taxon>
        <taxon>Euteleostomi</taxon>
        <taxon>Actinopterygii</taxon>
        <taxon>Neopterygii</taxon>
        <taxon>Teleostei</taxon>
        <taxon>Ostariophysi</taxon>
        <taxon>Cypriniformes</taxon>
        <taxon>Nemacheilidae</taxon>
        <taxon>Triplophysa</taxon>
    </lineage>
</organism>
<dbReference type="GO" id="GO:0006979">
    <property type="term" value="P:response to oxidative stress"/>
    <property type="evidence" value="ECO:0007669"/>
    <property type="project" value="InterPro"/>
</dbReference>
<reference evidence="10" key="1">
    <citation type="submission" date="2021-02" db="EMBL/GenBank/DDBJ databases">
        <title>Comparative genomics reveals that relaxation of natural selection precedes convergent phenotypic evolution of cavefish.</title>
        <authorList>
            <person name="Peng Z."/>
        </authorList>
    </citation>
    <scope>NUCLEOTIDE SEQUENCE</scope>
    <source>
        <tissue evidence="10">Muscle</tissue>
    </source>
</reference>
<comment type="catalytic activity">
    <reaction evidence="5">
        <text>a hydroperoxy polyunsaturated fatty acid + 2 glutathione = a hydroxy polyunsaturated fatty acid + glutathione disulfide + H2O</text>
        <dbReference type="Rhea" id="RHEA:19057"/>
        <dbReference type="ChEBI" id="CHEBI:15377"/>
        <dbReference type="ChEBI" id="CHEBI:57925"/>
        <dbReference type="ChEBI" id="CHEBI:58297"/>
        <dbReference type="ChEBI" id="CHEBI:131871"/>
        <dbReference type="ChEBI" id="CHEBI:134019"/>
        <dbReference type="EC" id="1.11.1.12"/>
    </reaction>
    <physiologicalReaction direction="left-to-right" evidence="5">
        <dbReference type="Rhea" id="RHEA:19058"/>
    </physiologicalReaction>
</comment>
<dbReference type="PRINTS" id="PR01011">
    <property type="entry name" value="GLUTPROXDASE"/>
</dbReference>
<proteinExistence type="inferred from homology"/>
<evidence type="ECO:0000256" key="4">
    <source>
        <dbReference type="ARBA" id="ARBA00023002"/>
    </source>
</evidence>
<protein>
    <recommendedName>
        <fullName evidence="9">Glutathione peroxidase</fullName>
    </recommendedName>
</protein>